<organism evidence="12 13">
    <name type="scientific">Luteimonas composti</name>
    <dbReference type="NCBI Taxonomy" id="398257"/>
    <lineage>
        <taxon>Bacteria</taxon>
        <taxon>Pseudomonadati</taxon>
        <taxon>Pseudomonadota</taxon>
        <taxon>Gammaproteobacteria</taxon>
        <taxon>Lysobacterales</taxon>
        <taxon>Lysobacteraceae</taxon>
        <taxon>Luteimonas</taxon>
    </lineage>
</organism>
<feature type="transmembrane region" description="Helical" evidence="9">
    <location>
        <begin position="117"/>
        <end position="136"/>
    </location>
</feature>
<keyword evidence="5" id="KW-0862">Zinc</keyword>
<evidence type="ECO:0000256" key="9">
    <source>
        <dbReference type="SAM" id="Phobius"/>
    </source>
</evidence>
<dbReference type="InterPro" id="IPR027469">
    <property type="entry name" value="Cation_efflux_TMD_sf"/>
</dbReference>
<dbReference type="Pfam" id="PF01545">
    <property type="entry name" value="Cation_efflux"/>
    <property type="match status" value="1"/>
</dbReference>
<feature type="transmembrane region" description="Helical" evidence="9">
    <location>
        <begin position="45"/>
        <end position="66"/>
    </location>
</feature>
<evidence type="ECO:0000256" key="6">
    <source>
        <dbReference type="ARBA" id="ARBA00022989"/>
    </source>
</evidence>
<comment type="subcellular location">
    <subcellularLocation>
        <location evidence="1">Membrane</location>
        <topology evidence="1">Multi-pass membrane protein</topology>
    </subcellularLocation>
</comment>
<evidence type="ECO:0000256" key="5">
    <source>
        <dbReference type="ARBA" id="ARBA00022906"/>
    </source>
</evidence>
<evidence type="ECO:0000256" key="1">
    <source>
        <dbReference type="ARBA" id="ARBA00004141"/>
    </source>
</evidence>
<dbReference type="PANTHER" id="PTHR11562">
    <property type="entry name" value="CATION EFFLUX PROTEIN/ ZINC TRANSPORTER"/>
    <property type="match status" value="1"/>
</dbReference>
<evidence type="ECO:0000256" key="2">
    <source>
        <dbReference type="ARBA" id="ARBA00008873"/>
    </source>
</evidence>
<evidence type="ECO:0000313" key="12">
    <source>
        <dbReference type="EMBL" id="MDH7453366.1"/>
    </source>
</evidence>
<keyword evidence="6 9" id="KW-1133">Transmembrane helix</keyword>
<proteinExistence type="inferred from homology"/>
<keyword evidence="8 9" id="KW-0472">Membrane</keyword>
<keyword evidence="4 9" id="KW-0812">Transmembrane</keyword>
<comment type="caution">
    <text evidence="12">The sequence shown here is derived from an EMBL/GenBank/DDBJ whole genome shotgun (WGS) entry which is preliminary data.</text>
</comment>
<feature type="transmembrane region" description="Helical" evidence="9">
    <location>
        <begin position="19"/>
        <end position="39"/>
    </location>
</feature>
<dbReference type="PANTHER" id="PTHR11562:SF17">
    <property type="entry name" value="RE54080P-RELATED"/>
    <property type="match status" value="1"/>
</dbReference>
<feature type="transmembrane region" description="Helical" evidence="9">
    <location>
        <begin position="86"/>
        <end position="105"/>
    </location>
</feature>
<comment type="similarity">
    <text evidence="2">Belongs to the cation diffusion facilitator (CDF) transporter (TC 2.A.4) family. SLC30A subfamily.</text>
</comment>
<protein>
    <submittedName>
        <fullName evidence="12">Cation diffusion facilitator family transporter</fullName>
    </submittedName>
</protein>
<dbReference type="InterPro" id="IPR058533">
    <property type="entry name" value="Cation_efflux_TM"/>
</dbReference>
<reference evidence="12" key="1">
    <citation type="journal article" date="2007" name="Int. J. Syst. Evol. Microbiol.">
        <title>Luteimonas composti sp. nov., a moderately thermophilic bacterium isolated from food waste.</title>
        <authorList>
            <person name="Young C.C."/>
            <person name="Kampfer P."/>
            <person name="Chen W.M."/>
            <person name="Yen W.S."/>
            <person name="Arun A.B."/>
            <person name="Lai W.A."/>
            <person name="Shen F.T."/>
            <person name="Rekha P.D."/>
            <person name="Lin K.Y."/>
            <person name="Chou J.H."/>
        </authorList>
    </citation>
    <scope>NUCLEOTIDE SEQUENCE</scope>
    <source>
        <strain evidence="12">CC-YY355</strain>
    </source>
</reference>
<feature type="domain" description="Cation efflux protein cytoplasmic" evidence="11">
    <location>
        <begin position="214"/>
        <end position="287"/>
    </location>
</feature>
<dbReference type="InterPro" id="IPR002524">
    <property type="entry name" value="Cation_efflux"/>
</dbReference>
<keyword evidence="5" id="KW-0864">Zinc transport</keyword>
<dbReference type="Gene3D" id="1.20.1510.10">
    <property type="entry name" value="Cation efflux protein transmembrane domain"/>
    <property type="match status" value="1"/>
</dbReference>
<dbReference type="RefSeq" id="WP_280942569.1">
    <property type="nucleotide sequence ID" value="NZ_JARYGX010000019.1"/>
</dbReference>
<evidence type="ECO:0000256" key="7">
    <source>
        <dbReference type="ARBA" id="ARBA00023065"/>
    </source>
</evidence>
<feature type="domain" description="Cation efflux protein transmembrane" evidence="10">
    <location>
        <begin position="20"/>
        <end position="210"/>
    </location>
</feature>
<feature type="transmembrane region" description="Helical" evidence="9">
    <location>
        <begin position="157"/>
        <end position="178"/>
    </location>
</feature>
<dbReference type="SUPFAM" id="SSF161111">
    <property type="entry name" value="Cation efflux protein transmembrane domain-like"/>
    <property type="match status" value="1"/>
</dbReference>
<evidence type="ECO:0000256" key="8">
    <source>
        <dbReference type="ARBA" id="ARBA00023136"/>
    </source>
</evidence>
<name>A0ABT6MRW2_9GAMM</name>
<keyword evidence="13" id="KW-1185">Reference proteome</keyword>
<feature type="transmembrane region" description="Helical" evidence="9">
    <location>
        <begin position="184"/>
        <end position="202"/>
    </location>
</feature>
<evidence type="ECO:0000259" key="10">
    <source>
        <dbReference type="Pfam" id="PF01545"/>
    </source>
</evidence>
<dbReference type="NCBIfam" id="TIGR01297">
    <property type="entry name" value="CDF"/>
    <property type="match status" value="1"/>
</dbReference>
<sequence>MGHDHDHASAASIRHEKPLWWALGLIAGFMLVELAAAFATNSLALLSDAAHMATDALALGIALVAVRLSRRPPDAQRSFGYVRTEAMGAMANGLLLFCLSAYILWESVQRFLEPAPVASIGMLVVGIAGLVVNLVAMRLLQAGSGESLNMKGAYLEVWADMIGSIGVIVAALVIRFTGWQAADPIIAAAIGLWVLPRAWTLVRQAGNVLMMGVPEGIDLGQVRAALAGLPGVAGVHDLHVWSLASSRAAMTAHLVVDASADPRALRHLAAGLLRERFDIGHATLQVEGAGDCHGPDCDDAHPLAAHDAHAHHHGHAHRH</sequence>
<evidence type="ECO:0000313" key="13">
    <source>
        <dbReference type="Proteomes" id="UP001160550"/>
    </source>
</evidence>
<dbReference type="Pfam" id="PF16916">
    <property type="entry name" value="ZT_dimer"/>
    <property type="match status" value="1"/>
</dbReference>
<reference evidence="12" key="2">
    <citation type="submission" date="2023-04" db="EMBL/GenBank/DDBJ databases">
        <authorList>
            <person name="Sun J.-Q."/>
        </authorList>
    </citation>
    <scope>NUCLEOTIDE SEQUENCE</scope>
    <source>
        <strain evidence="12">CC-YY355</strain>
    </source>
</reference>
<dbReference type="InterPro" id="IPR050681">
    <property type="entry name" value="CDF/SLC30A"/>
</dbReference>
<accession>A0ABT6MRW2</accession>
<dbReference type="InterPro" id="IPR036837">
    <property type="entry name" value="Cation_efflux_CTD_sf"/>
</dbReference>
<evidence type="ECO:0000256" key="4">
    <source>
        <dbReference type="ARBA" id="ARBA00022692"/>
    </source>
</evidence>
<keyword evidence="7" id="KW-0406">Ion transport</keyword>
<evidence type="ECO:0000256" key="3">
    <source>
        <dbReference type="ARBA" id="ARBA00022448"/>
    </source>
</evidence>
<keyword evidence="3" id="KW-0813">Transport</keyword>
<evidence type="ECO:0000259" key="11">
    <source>
        <dbReference type="Pfam" id="PF16916"/>
    </source>
</evidence>
<dbReference type="SUPFAM" id="SSF160240">
    <property type="entry name" value="Cation efflux protein cytoplasmic domain-like"/>
    <property type="match status" value="1"/>
</dbReference>
<dbReference type="EMBL" id="JARYGX010000019">
    <property type="protein sequence ID" value="MDH7453366.1"/>
    <property type="molecule type" value="Genomic_DNA"/>
</dbReference>
<gene>
    <name evidence="12" type="ORF">QF205_09845</name>
</gene>
<dbReference type="Proteomes" id="UP001160550">
    <property type="component" value="Unassembled WGS sequence"/>
</dbReference>
<dbReference type="InterPro" id="IPR027470">
    <property type="entry name" value="Cation_efflux_CTD"/>
</dbReference>